<evidence type="ECO:0000256" key="1">
    <source>
        <dbReference type="ARBA" id="ARBA00004651"/>
    </source>
</evidence>
<dbReference type="SUPFAM" id="SSF82861">
    <property type="entry name" value="Mechanosensitive channel protein MscS (YggB), transmembrane region"/>
    <property type="match status" value="1"/>
</dbReference>
<dbReference type="Proteomes" id="UP001431449">
    <property type="component" value="Unassembled WGS sequence"/>
</dbReference>
<evidence type="ECO:0000256" key="3">
    <source>
        <dbReference type="ARBA" id="ARBA00022475"/>
    </source>
</evidence>
<comment type="caution">
    <text evidence="7">Lacks conserved residue(s) required for the propagation of feature annotation.</text>
</comment>
<accession>A0ABT0GID0</accession>
<dbReference type="Pfam" id="PF21082">
    <property type="entry name" value="MS_channel_3rd"/>
    <property type="match status" value="1"/>
</dbReference>
<dbReference type="Gene3D" id="3.30.70.100">
    <property type="match status" value="1"/>
</dbReference>
<protein>
    <recommendedName>
        <fullName evidence="7">Small-conductance mechanosensitive channel</fullName>
    </recommendedName>
</protein>
<evidence type="ECO:0000256" key="2">
    <source>
        <dbReference type="ARBA" id="ARBA00008017"/>
    </source>
</evidence>
<proteinExistence type="inferred from homology"/>
<dbReference type="Gene3D" id="2.30.30.60">
    <property type="match status" value="1"/>
</dbReference>
<dbReference type="SUPFAM" id="SSF82689">
    <property type="entry name" value="Mechanosensitive channel protein MscS (YggB), C-terminal domain"/>
    <property type="match status" value="1"/>
</dbReference>
<evidence type="ECO:0000313" key="11">
    <source>
        <dbReference type="Proteomes" id="UP001431449"/>
    </source>
</evidence>
<dbReference type="Pfam" id="PF00924">
    <property type="entry name" value="MS_channel_2nd"/>
    <property type="match status" value="1"/>
</dbReference>
<reference evidence="10" key="1">
    <citation type="submission" date="2022-04" db="EMBL/GenBank/DDBJ databases">
        <title>Lysobacter sp. CAU 1642 isolated from sea sand.</title>
        <authorList>
            <person name="Kim W."/>
        </authorList>
    </citation>
    <scope>NUCLEOTIDE SEQUENCE</scope>
    <source>
        <strain evidence="10">CAU 1642</strain>
    </source>
</reference>
<dbReference type="InterPro" id="IPR011014">
    <property type="entry name" value="MscS_channel_TM-2"/>
</dbReference>
<evidence type="ECO:0000259" key="8">
    <source>
        <dbReference type="Pfam" id="PF00924"/>
    </source>
</evidence>
<evidence type="ECO:0000259" key="9">
    <source>
        <dbReference type="Pfam" id="PF21082"/>
    </source>
</evidence>
<feature type="domain" description="Mechanosensitive ion channel MscS" evidence="8">
    <location>
        <begin position="107"/>
        <end position="172"/>
    </location>
</feature>
<dbReference type="InterPro" id="IPR006685">
    <property type="entry name" value="MscS_channel_2nd"/>
</dbReference>
<dbReference type="InterPro" id="IPR011066">
    <property type="entry name" value="MscS_channel_C_sf"/>
</dbReference>
<evidence type="ECO:0000313" key="10">
    <source>
        <dbReference type="EMBL" id="MCK7594310.1"/>
    </source>
</evidence>
<feature type="transmembrane region" description="Helical" evidence="7">
    <location>
        <begin position="20"/>
        <end position="38"/>
    </location>
</feature>
<comment type="caution">
    <text evidence="10">The sequence shown here is derived from an EMBL/GenBank/DDBJ whole genome shotgun (WGS) entry which is preliminary data.</text>
</comment>
<dbReference type="EMBL" id="JALNMH010000009">
    <property type="protein sequence ID" value="MCK7594310.1"/>
    <property type="molecule type" value="Genomic_DNA"/>
</dbReference>
<keyword evidence="6 7" id="KW-0472">Membrane</keyword>
<comment type="similarity">
    <text evidence="2 7">Belongs to the MscS (TC 1.A.23) family.</text>
</comment>
<organism evidence="10 11">
    <name type="scientific">Pseudomarimonas salicorniae</name>
    <dbReference type="NCBI Taxonomy" id="2933270"/>
    <lineage>
        <taxon>Bacteria</taxon>
        <taxon>Pseudomonadati</taxon>
        <taxon>Pseudomonadota</taxon>
        <taxon>Gammaproteobacteria</taxon>
        <taxon>Lysobacterales</taxon>
        <taxon>Lysobacteraceae</taxon>
        <taxon>Pseudomarimonas</taxon>
    </lineage>
</organism>
<keyword evidence="5 7" id="KW-1133">Transmembrane helix</keyword>
<feature type="transmembrane region" description="Helical" evidence="7">
    <location>
        <begin position="65"/>
        <end position="84"/>
    </location>
</feature>
<dbReference type="InterPro" id="IPR045275">
    <property type="entry name" value="MscS_archaea/bacteria_type"/>
</dbReference>
<feature type="domain" description="Mechanosensitive ion channel MscS C-terminal" evidence="9">
    <location>
        <begin position="179"/>
        <end position="261"/>
    </location>
</feature>
<dbReference type="PANTHER" id="PTHR30221:SF1">
    <property type="entry name" value="SMALL-CONDUCTANCE MECHANOSENSITIVE CHANNEL"/>
    <property type="match status" value="1"/>
</dbReference>
<dbReference type="PANTHER" id="PTHR30221">
    <property type="entry name" value="SMALL-CONDUCTANCE MECHANOSENSITIVE CHANNEL"/>
    <property type="match status" value="1"/>
</dbReference>
<dbReference type="InterPro" id="IPR023408">
    <property type="entry name" value="MscS_beta-dom_sf"/>
</dbReference>
<evidence type="ECO:0000256" key="7">
    <source>
        <dbReference type="RuleBase" id="RU369025"/>
    </source>
</evidence>
<evidence type="ECO:0000256" key="5">
    <source>
        <dbReference type="ARBA" id="ARBA00022989"/>
    </source>
</evidence>
<keyword evidence="4 7" id="KW-0812">Transmembrane</keyword>
<keyword evidence="7" id="KW-0407">Ion channel</keyword>
<keyword evidence="7" id="KW-0406">Ion transport</keyword>
<feature type="transmembrane region" description="Helical" evidence="7">
    <location>
        <begin position="96"/>
        <end position="120"/>
    </location>
</feature>
<keyword evidence="7" id="KW-0997">Cell inner membrane</keyword>
<dbReference type="Gene3D" id="1.10.287.1260">
    <property type="match status" value="1"/>
</dbReference>
<keyword evidence="7" id="KW-0813">Transport</keyword>
<evidence type="ECO:0000256" key="4">
    <source>
        <dbReference type="ARBA" id="ARBA00022692"/>
    </source>
</evidence>
<name>A0ABT0GID0_9GAMM</name>
<comment type="subunit">
    <text evidence="7">Homoheptamer.</text>
</comment>
<dbReference type="InterPro" id="IPR049278">
    <property type="entry name" value="MS_channel_C"/>
</dbReference>
<dbReference type="RefSeq" id="WP_248209357.1">
    <property type="nucleotide sequence ID" value="NZ_JALNMH010000009.1"/>
</dbReference>
<comment type="subcellular location">
    <subcellularLocation>
        <location evidence="7">Cell inner membrane</location>
        <topology evidence="7">Multi-pass membrane protein</topology>
    </subcellularLocation>
    <subcellularLocation>
        <location evidence="1">Cell membrane</location>
        <topology evidence="1">Multi-pass membrane protein</topology>
    </subcellularLocation>
</comment>
<dbReference type="SUPFAM" id="SSF50182">
    <property type="entry name" value="Sm-like ribonucleoproteins"/>
    <property type="match status" value="1"/>
</dbReference>
<evidence type="ECO:0000256" key="6">
    <source>
        <dbReference type="ARBA" id="ARBA00023136"/>
    </source>
</evidence>
<comment type="function">
    <text evidence="7">Mechanosensitive channel that participates in the regulation of osmotic pressure changes within the cell, opening in response to stretch forces in the membrane lipid bilayer, without the need for other proteins. Contributes to normal resistance to hypoosmotic shock. Forms an ion channel of 1.0 nanosiemens conductance with a slight preference for anions.</text>
</comment>
<dbReference type="InterPro" id="IPR010920">
    <property type="entry name" value="LSM_dom_sf"/>
</dbReference>
<keyword evidence="3" id="KW-1003">Cell membrane</keyword>
<keyword evidence="11" id="KW-1185">Reference proteome</keyword>
<gene>
    <name evidence="10" type="ORF">M0G41_11600</name>
</gene>
<sequence>MHEYLQSIDWDLIKTQALLWSGKLALALLVFWVGKWLARRFANLLERLVGRSGADPLIAGFARNLGFGIGLAIVLIATLELVGIPNASLLTALGAAGLAIGLALQGSLSNIASGVLLIIFRPFSVGNFVEVAGQSGNVESVTLLFTKLRMPDNRQVTIPNAEVMDSPIVNFSAQTTRRIDLTIGVGYQHDPKDALAVISKVLNEEPRLLSEPAPQLWVMNLGESSVDLAVRPWVRAEEYWAVRSDLLRDIKMALDGAGIEIPFPQRTMHMARPAPADGQG</sequence>